<accession>A0A0G9MVC4</accession>
<reference evidence="2 3" key="1">
    <citation type="submission" date="2015-04" db="EMBL/GenBank/DDBJ databases">
        <title>The draft genome sequence of Erythrobacter luteus KA37.</title>
        <authorList>
            <person name="Zhuang L."/>
            <person name="Liu Y."/>
            <person name="Shao Z."/>
        </authorList>
    </citation>
    <scope>NUCLEOTIDE SEQUENCE [LARGE SCALE GENOMIC DNA]</scope>
    <source>
        <strain evidence="2 3">KA37</strain>
    </source>
</reference>
<gene>
    <name evidence="2" type="ORF">AAW00_10670</name>
</gene>
<dbReference type="Gene3D" id="2.170.150.40">
    <property type="entry name" value="Domain of unknown function (DUF427)"/>
    <property type="match status" value="1"/>
</dbReference>
<organism evidence="2 3">
    <name type="scientific">Aurantiacibacter luteus</name>
    <dbReference type="NCBI Taxonomy" id="1581420"/>
    <lineage>
        <taxon>Bacteria</taxon>
        <taxon>Pseudomonadati</taxon>
        <taxon>Pseudomonadota</taxon>
        <taxon>Alphaproteobacteria</taxon>
        <taxon>Sphingomonadales</taxon>
        <taxon>Erythrobacteraceae</taxon>
        <taxon>Aurantiacibacter</taxon>
    </lineage>
</organism>
<protein>
    <recommendedName>
        <fullName evidence="1">DUF427 domain-containing protein</fullName>
    </recommendedName>
</protein>
<sequence length="164" mass="18045">MRRWRDLPGPGQISVWDFPRPAIARAGSDSVVIEHGGIVIARTRSPVLTFETSHPPSYYIPPGDIMPGVLRRAEGSSFCEWKGAAVYWDVITQDGVQSRVAWSYPNPSPPFAMLRDHVAFFAGSFDRCSVNGETVVPQPGQFYGGWITSRYSGPFKGIPGSTGW</sequence>
<dbReference type="OrthoDB" id="9815163at2"/>
<dbReference type="EMBL" id="LBHB01000002">
    <property type="protein sequence ID" value="KLE34635.1"/>
    <property type="molecule type" value="Genomic_DNA"/>
</dbReference>
<dbReference type="PANTHER" id="PTHR43058:SF1">
    <property type="entry name" value="DUF427 DOMAIN-CONTAINING PROTEIN"/>
    <property type="match status" value="1"/>
</dbReference>
<evidence type="ECO:0000259" key="1">
    <source>
        <dbReference type="Pfam" id="PF04248"/>
    </source>
</evidence>
<dbReference type="PANTHER" id="PTHR43058">
    <property type="entry name" value="SLR0655 PROTEIN"/>
    <property type="match status" value="1"/>
</dbReference>
<name>A0A0G9MVC4_9SPHN</name>
<dbReference type="Pfam" id="PF04248">
    <property type="entry name" value="NTP_transf_9"/>
    <property type="match status" value="1"/>
</dbReference>
<evidence type="ECO:0000313" key="3">
    <source>
        <dbReference type="Proteomes" id="UP000053464"/>
    </source>
</evidence>
<dbReference type="AlphaFoldDB" id="A0A0G9MVC4"/>
<evidence type="ECO:0000313" key="2">
    <source>
        <dbReference type="EMBL" id="KLE34635.1"/>
    </source>
</evidence>
<dbReference type="InterPro" id="IPR038694">
    <property type="entry name" value="DUF427_sf"/>
</dbReference>
<dbReference type="Proteomes" id="UP000053464">
    <property type="component" value="Unassembled WGS sequence"/>
</dbReference>
<proteinExistence type="predicted"/>
<feature type="domain" description="DUF427" evidence="1">
    <location>
        <begin position="32"/>
        <end position="122"/>
    </location>
</feature>
<dbReference type="STRING" id="1581420.AAW00_10670"/>
<keyword evidence="3" id="KW-1185">Reference proteome</keyword>
<comment type="caution">
    <text evidence="2">The sequence shown here is derived from an EMBL/GenBank/DDBJ whole genome shotgun (WGS) entry which is preliminary data.</text>
</comment>
<dbReference type="InterPro" id="IPR007361">
    <property type="entry name" value="DUF427"/>
</dbReference>
<dbReference type="PATRIC" id="fig|1581420.6.peg.2182"/>